<dbReference type="EC" id="3.5.1.10" evidence="3 4"/>
<protein>
    <recommendedName>
        <fullName evidence="3 4">Formyltetrahydrofolate deformylase</fullName>
        <ecNumber evidence="3 4">3.5.1.10</ecNumber>
    </recommendedName>
    <alternativeName>
        <fullName evidence="3">Formyl-FH(4) hydrolase</fullName>
    </alternativeName>
</protein>
<feature type="active site" evidence="3">
    <location>
        <position position="239"/>
    </location>
</feature>
<comment type="pathway">
    <text evidence="3">Purine metabolism; IMP biosynthesis via de novo pathway; formate from 10-formyl-5,6,7,8-tetrahydrofolate: step 1/1.</text>
</comment>
<dbReference type="InterPro" id="IPR045865">
    <property type="entry name" value="ACT-like_dom_sf"/>
</dbReference>
<dbReference type="Gene3D" id="3.40.50.170">
    <property type="entry name" value="Formyl transferase, N-terminal domain"/>
    <property type="match status" value="1"/>
</dbReference>
<dbReference type="Proteomes" id="UP000480275">
    <property type="component" value="Unassembled WGS sequence"/>
</dbReference>
<dbReference type="InterPro" id="IPR002912">
    <property type="entry name" value="ACT_dom"/>
</dbReference>
<dbReference type="UniPathway" id="UPA00074">
    <property type="reaction ID" value="UER00170"/>
</dbReference>
<reference evidence="6 7" key="1">
    <citation type="submission" date="2019-10" db="EMBL/GenBank/DDBJ databases">
        <title>Whole-genome sequence of the purple nonsulfur photosynthetic bacterium Rhodocyclus tenuis.</title>
        <authorList>
            <person name="Kyndt J.A."/>
            <person name="Meyer T.E."/>
        </authorList>
    </citation>
    <scope>NUCLEOTIDE SEQUENCE [LARGE SCALE GENOMIC DNA]</scope>
    <source>
        <strain evidence="6 7">DSM 110</strain>
    </source>
</reference>
<dbReference type="CDD" id="cd08648">
    <property type="entry name" value="FMT_core_Formyl-FH4-Hydrolase_C"/>
    <property type="match status" value="1"/>
</dbReference>
<dbReference type="PANTHER" id="PTHR42706">
    <property type="entry name" value="FORMYLTETRAHYDROFOLATE DEFORMYLASE"/>
    <property type="match status" value="1"/>
</dbReference>
<dbReference type="NCBIfam" id="TIGR00655">
    <property type="entry name" value="PurU"/>
    <property type="match status" value="1"/>
</dbReference>
<keyword evidence="2 3" id="KW-0378">Hydrolase</keyword>
<keyword evidence="1 3" id="KW-0554">One-carbon metabolism</keyword>
<dbReference type="PANTHER" id="PTHR42706:SF1">
    <property type="entry name" value="FORMYLTETRAHYDROFOLATE DEFORMYLASE 2, MITOCHONDRIAL"/>
    <property type="match status" value="1"/>
</dbReference>
<dbReference type="HAMAP" id="MF_01927">
    <property type="entry name" value="PurU"/>
    <property type="match status" value="1"/>
</dbReference>
<dbReference type="PIRSF" id="PIRSF036480">
    <property type="entry name" value="FormyFH4_hydr"/>
    <property type="match status" value="1"/>
</dbReference>
<dbReference type="InterPro" id="IPR044074">
    <property type="entry name" value="PurU_ACT"/>
</dbReference>
<comment type="function">
    <text evidence="3">Catalyzes the hydrolysis of 10-formyltetrahydrofolate (formyl-FH4) to formate and tetrahydrofolate (FH4).</text>
</comment>
<dbReference type="CDD" id="cd04875">
    <property type="entry name" value="ACT_F4HF-DF"/>
    <property type="match status" value="1"/>
</dbReference>
<dbReference type="AlphaFoldDB" id="A0A6L5JX18"/>
<dbReference type="InterPro" id="IPR004810">
    <property type="entry name" value="PurU"/>
</dbReference>
<comment type="catalytic activity">
    <reaction evidence="3">
        <text>(6R)-10-formyltetrahydrofolate + H2O = (6S)-5,6,7,8-tetrahydrofolate + formate + H(+)</text>
        <dbReference type="Rhea" id="RHEA:19833"/>
        <dbReference type="ChEBI" id="CHEBI:15377"/>
        <dbReference type="ChEBI" id="CHEBI:15378"/>
        <dbReference type="ChEBI" id="CHEBI:15740"/>
        <dbReference type="ChEBI" id="CHEBI:57453"/>
        <dbReference type="ChEBI" id="CHEBI:195366"/>
        <dbReference type="EC" id="3.5.1.10"/>
    </reaction>
</comment>
<dbReference type="Pfam" id="PF00551">
    <property type="entry name" value="Formyl_trans_N"/>
    <property type="match status" value="1"/>
</dbReference>
<comment type="similarity">
    <text evidence="3">Belongs to the PurU family.</text>
</comment>
<dbReference type="GO" id="GO:0008864">
    <property type="term" value="F:formyltetrahydrofolate deformylase activity"/>
    <property type="evidence" value="ECO:0007669"/>
    <property type="project" value="UniProtKB-UniRule"/>
</dbReference>
<sequence length="295" mass="33868">MHPHRFFTLTASCPDRSGIIARVAGFIAEHRGWILESSYHADAAVEPVATRDEAGRYYMRIEIRADSLPFHLAEFRERFRPVAEELEMTWKITDSAVKKRVVLLVSKQEHCLYDLLARWQSKELDIEIPCIISNHDTFRGFVEWHGIPFHHVPVDASNKAAAFAEIRRIFDEVRGDTMVLARYMQILPPELCAAYPGRVLNIHHSFLPSFVGARPYHQAYQRGVKLIGATCHYVTADLDQGPIIEQDVIRIDHSDSADDMVRYGKDIEKAVLARGLRYHLEDRVLVHGNKTIVFR</sequence>
<dbReference type="GO" id="GO:0006730">
    <property type="term" value="P:one-carbon metabolic process"/>
    <property type="evidence" value="ECO:0007669"/>
    <property type="project" value="UniProtKB-KW"/>
</dbReference>
<keyword evidence="3" id="KW-0658">Purine biosynthesis</keyword>
<evidence type="ECO:0000256" key="3">
    <source>
        <dbReference type="HAMAP-Rule" id="MF_01927"/>
    </source>
</evidence>
<dbReference type="InterPro" id="IPR002376">
    <property type="entry name" value="Formyl_transf_N"/>
</dbReference>
<dbReference type="Gene3D" id="3.30.70.260">
    <property type="match status" value="1"/>
</dbReference>
<dbReference type="InterPro" id="IPR041729">
    <property type="entry name" value="Formyl-FH4-Hydrolase_C"/>
</dbReference>
<dbReference type="SUPFAM" id="SSF55021">
    <property type="entry name" value="ACT-like"/>
    <property type="match status" value="1"/>
</dbReference>
<dbReference type="NCBIfam" id="NF004684">
    <property type="entry name" value="PRK06027.1"/>
    <property type="match status" value="1"/>
</dbReference>
<dbReference type="EMBL" id="WIXJ01000005">
    <property type="protein sequence ID" value="MQY51917.1"/>
    <property type="molecule type" value="Genomic_DNA"/>
</dbReference>
<evidence type="ECO:0000256" key="2">
    <source>
        <dbReference type="ARBA" id="ARBA00022801"/>
    </source>
</evidence>
<proteinExistence type="inferred from homology"/>
<dbReference type="PRINTS" id="PR01575">
    <property type="entry name" value="FFH4HYDRLASE"/>
</dbReference>
<organism evidence="6 7">
    <name type="scientific">Rhodocyclus tenuis</name>
    <name type="common">Rhodospirillum tenue</name>
    <dbReference type="NCBI Taxonomy" id="1066"/>
    <lineage>
        <taxon>Bacteria</taxon>
        <taxon>Pseudomonadati</taxon>
        <taxon>Pseudomonadota</taxon>
        <taxon>Betaproteobacteria</taxon>
        <taxon>Rhodocyclales</taxon>
        <taxon>Rhodocyclaceae</taxon>
        <taxon>Rhodocyclus</taxon>
    </lineage>
</organism>
<gene>
    <name evidence="3 6" type="primary">purU</name>
    <name evidence="6" type="ORF">GHK24_09020</name>
</gene>
<dbReference type="PROSITE" id="PS51671">
    <property type="entry name" value="ACT"/>
    <property type="match status" value="1"/>
</dbReference>
<name>A0A6L5JX18_RHOTE</name>
<accession>A0A6L5JX18</accession>
<dbReference type="SUPFAM" id="SSF53328">
    <property type="entry name" value="Formyltransferase"/>
    <property type="match status" value="1"/>
</dbReference>
<evidence type="ECO:0000259" key="5">
    <source>
        <dbReference type="PROSITE" id="PS51671"/>
    </source>
</evidence>
<dbReference type="GO" id="GO:0006189">
    <property type="term" value="P:'de novo' IMP biosynthetic process"/>
    <property type="evidence" value="ECO:0007669"/>
    <property type="project" value="UniProtKB-UniRule"/>
</dbReference>
<evidence type="ECO:0000313" key="6">
    <source>
        <dbReference type="EMBL" id="MQY51917.1"/>
    </source>
</evidence>
<comment type="caution">
    <text evidence="6">The sequence shown here is derived from an EMBL/GenBank/DDBJ whole genome shotgun (WGS) entry which is preliminary data.</text>
</comment>
<feature type="domain" description="ACT" evidence="5">
    <location>
        <begin position="8"/>
        <end position="97"/>
    </location>
</feature>
<evidence type="ECO:0000256" key="1">
    <source>
        <dbReference type="ARBA" id="ARBA00022563"/>
    </source>
</evidence>
<evidence type="ECO:0000313" key="7">
    <source>
        <dbReference type="Proteomes" id="UP000480275"/>
    </source>
</evidence>
<evidence type="ECO:0000256" key="4">
    <source>
        <dbReference type="NCBIfam" id="TIGR00655"/>
    </source>
</evidence>
<dbReference type="OrthoDB" id="9806170at2"/>
<dbReference type="InterPro" id="IPR036477">
    <property type="entry name" value="Formyl_transf_N_sf"/>
</dbReference>